<dbReference type="GO" id="GO:0005802">
    <property type="term" value="C:trans-Golgi network"/>
    <property type="evidence" value="ECO:0007669"/>
    <property type="project" value="TreeGrafter"/>
</dbReference>
<dbReference type="InterPro" id="IPR029063">
    <property type="entry name" value="SAM-dependent_MTases_sf"/>
</dbReference>
<dbReference type="GO" id="GO:0005768">
    <property type="term" value="C:endosome"/>
    <property type="evidence" value="ECO:0007669"/>
    <property type="project" value="TreeGrafter"/>
</dbReference>
<keyword evidence="12" id="KW-1185">Reference proteome</keyword>
<dbReference type="SUPFAM" id="SSF53335">
    <property type="entry name" value="S-adenosyl-L-methionine-dependent methyltransferases"/>
    <property type="match status" value="2"/>
</dbReference>
<dbReference type="GO" id="GO:0008168">
    <property type="term" value="F:methyltransferase activity"/>
    <property type="evidence" value="ECO:0007669"/>
    <property type="project" value="UniProtKB-KW"/>
</dbReference>
<dbReference type="PANTHER" id="PTHR10108">
    <property type="entry name" value="SAM-DEPENDENT METHYLTRANSFERASE"/>
    <property type="match status" value="1"/>
</dbReference>
<keyword evidence="7 11" id="KW-0472">Membrane</keyword>
<proteinExistence type="inferred from homology"/>
<evidence type="ECO:0000256" key="3">
    <source>
        <dbReference type="ARBA" id="ARBA00022679"/>
    </source>
</evidence>
<keyword evidence="4 11" id="KW-0812">Transmembrane</keyword>
<evidence type="ECO:0000256" key="6">
    <source>
        <dbReference type="ARBA" id="ARBA00022989"/>
    </source>
</evidence>
<feature type="compositionally biased region" description="Polar residues" evidence="10">
    <location>
        <begin position="44"/>
        <end position="66"/>
    </location>
</feature>
<dbReference type="Proteomes" id="UP000515151">
    <property type="component" value="Chromosome 6"/>
</dbReference>
<feature type="compositionally biased region" description="Basic and acidic residues" evidence="10">
    <location>
        <begin position="86"/>
        <end position="97"/>
    </location>
</feature>
<feature type="compositionally biased region" description="Polar residues" evidence="10">
    <location>
        <begin position="311"/>
        <end position="324"/>
    </location>
</feature>
<feature type="compositionally biased region" description="Basic and acidic residues" evidence="10">
    <location>
        <begin position="224"/>
        <end position="252"/>
    </location>
</feature>
<dbReference type="Gene3D" id="3.40.50.150">
    <property type="entry name" value="Vaccinia Virus protein VP39"/>
    <property type="match status" value="1"/>
</dbReference>
<dbReference type="FunFam" id="3.40.50.150:FF:000084">
    <property type="entry name" value="probable methyltransferase PMT23"/>
    <property type="match status" value="1"/>
</dbReference>
<dbReference type="Pfam" id="PF03141">
    <property type="entry name" value="Methyltransf_29"/>
    <property type="match status" value="1"/>
</dbReference>
<evidence type="ECO:0000313" key="12">
    <source>
        <dbReference type="Proteomes" id="UP000515151"/>
    </source>
</evidence>
<feature type="compositionally biased region" description="Low complexity" evidence="10">
    <location>
        <begin position="347"/>
        <end position="361"/>
    </location>
</feature>
<feature type="compositionally biased region" description="Low complexity" evidence="10">
    <location>
        <begin position="206"/>
        <end position="222"/>
    </location>
</feature>
<feature type="transmembrane region" description="Helical" evidence="11">
    <location>
        <begin position="21"/>
        <end position="38"/>
    </location>
</feature>
<evidence type="ECO:0000256" key="11">
    <source>
        <dbReference type="SAM" id="Phobius"/>
    </source>
</evidence>
<comment type="subcellular location">
    <subcellularLocation>
        <location evidence="9">Endomembrane system</location>
        <topology evidence="9">Single-pass type II membrane protein</topology>
    </subcellularLocation>
</comment>
<evidence type="ECO:0000256" key="2">
    <source>
        <dbReference type="ARBA" id="ARBA00022603"/>
    </source>
</evidence>
<keyword evidence="6 11" id="KW-1133">Transmembrane helix</keyword>
<feature type="compositionally biased region" description="Basic and acidic residues" evidence="10">
    <location>
        <begin position="150"/>
        <end position="164"/>
    </location>
</feature>
<dbReference type="GO" id="GO:0032259">
    <property type="term" value="P:methylation"/>
    <property type="evidence" value="ECO:0007669"/>
    <property type="project" value="UniProtKB-KW"/>
</dbReference>
<feature type="compositionally biased region" description="Polar residues" evidence="10">
    <location>
        <begin position="98"/>
        <end position="118"/>
    </location>
</feature>
<feature type="compositionally biased region" description="Low complexity" evidence="10">
    <location>
        <begin position="369"/>
        <end position="382"/>
    </location>
</feature>
<keyword evidence="2 13" id="KW-0489">Methyltransferase</keyword>
<organism evidence="12 13">
    <name type="scientific">Punica granatum</name>
    <name type="common">Pomegranate</name>
    <dbReference type="NCBI Taxonomy" id="22663"/>
    <lineage>
        <taxon>Eukaryota</taxon>
        <taxon>Viridiplantae</taxon>
        <taxon>Streptophyta</taxon>
        <taxon>Embryophyta</taxon>
        <taxon>Tracheophyta</taxon>
        <taxon>Spermatophyta</taxon>
        <taxon>Magnoliopsida</taxon>
        <taxon>eudicotyledons</taxon>
        <taxon>Gunneridae</taxon>
        <taxon>Pentapetalae</taxon>
        <taxon>rosids</taxon>
        <taxon>malvids</taxon>
        <taxon>Myrtales</taxon>
        <taxon>Lythraceae</taxon>
        <taxon>Punica</taxon>
    </lineage>
</organism>
<evidence type="ECO:0000256" key="8">
    <source>
        <dbReference type="ARBA" id="ARBA00023180"/>
    </source>
</evidence>
<reference evidence="12" key="1">
    <citation type="journal article" date="2020" name="Plant Biotechnol. J.">
        <title>The pomegranate (Punica granatum L.) draft genome dissects genetic divergence between soft- and hard-seeded cultivars.</title>
        <authorList>
            <person name="Luo X."/>
            <person name="Li H."/>
            <person name="Wu Z."/>
            <person name="Yao W."/>
            <person name="Zhao P."/>
            <person name="Cao D."/>
            <person name="Yu H."/>
            <person name="Li K."/>
            <person name="Poudel K."/>
            <person name="Zhao D."/>
            <person name="Zhang F."/>
            <person name="Xia X."/>
            <person name="Chen L."/>
            <person name="Wang Q."/>
            <person name="Jing D."/>
            <person name="Cao S."/>
        </authorList>
    </citation>
    <scope>NUCLEOTIDE SEQUENCE [LARGE SCALE GENOMIC DNA]</scope>
    <source>
        <strain evidence="12">cv. Tunisia</strain>
    </source>
</reference>
<dbReference type="PANTHER" id="PTHR10108:SF1077">
    <property type="entry name" value="METHYLTRANSFERASE PMT27-RELATED"/>
    <property type="match status" value="1"/>
</dbReference>
<keyword evidence="5" id="KW-0735">Signal-anchor</keyword>
<name>A0A6P8DWZ8_PUNGR</name>
<gene>
    <name evidence="13" type="primary">LOC116211684</name>
</gene>
<evidence type="ECO:0000313" key="13">
    <source>
        <dbReference type="RefSeq" id="XP_031402022.1"/>
    </source>
</evidence>
<evidence type="ECO:0000256" key="10">
    <source>
        <dbReference type="SAM" id="MobiDB-lite"/>
    </source>
</evidence>
<evidence type="ECO:0000256" key="9">
    <source>
        <dbReference type="ARBA" id="ARBA00060399"/>
    </source>
</evidence>
<feature type="region of interest" description="Disordered" evidence="10">
    <location>
        <begin position="44"/>
        <end position="448"/>
    </location>
</feature>
<keyword evidence="8" id="KW-0325">Glycoprotein</keyword>
<feature type="compositionally biased region" description="Basic and acidic residues" evidence="10">
    <location>
        <begin position="415"/>
        <end position="424"/>
    </location>
</feature>
<dbReference type="OrthoDB" id="2013972at2759"/>
<protein>
    <submittedName>
        <fullName evidence="13">Probable methyltransferase PMT27</fullName>
    </submittedName>
</protein>
<evidence type="ECO:0000256" key="7">
    <source>
        <dbReference type="ARBA" id="ARBA00023136"/>
    </source>
</evidence>
<dbReference type="InterPro" id="IPR004159">
    <property type="entry name" value="Put_SAM_MeTrfase"/>
</dbReference>
<dbReference type="AlphaFoldDB" id="A0A6P8DWZ8"/>
<reference evidence="13" key="2">
    <citation type="submission" date="2025-08" db="UniProtKB">
        <authorList>
            <consortium name="RefSeq"/>
        </authorList>
    </citation>
    <scope>IDENTIFICATION</scope>
    <source>
        <tissue evidence="13">Leaf</tissue>
    </source>
</reference>
<dbReference type="GeneID" id="116211684"/>
<evidence type="ECO:0000256" key="4">
    <source>
        <dbReference type="ARBA" id="ARBA00022692"/>
    </source>
</evidence>
<feature type="compositionally biased region" description="Basic and acidic residues" evidence="10">
    <location>
        <begin position="326"/>
        <end position="343"/>
    </location>
</feature>
<feature type="compositionally biased region" description="Polar residues" evidence="10">
    <location>
        <begin position="165"/>
        <end position="179"/>
    </location>
</feature>
<dbReference type="CDD" id="cd02440">
    <property type="entry name" value="AdoMet_MTases"/>
    <property type="match status" value="1"/>
</dbReference>
<dbReference type="RefSeq" id="XP_031402022.1">
    <property type="nucleotide sequence ID" value="XM_031546162.1"/>
</dbReference>
<accession>A0A6P8DWZ8</accession>
<keyword evidence="3" id="KW-0808">Transferase</keyword>
<feature type="compositionally biased region" description="Polar residues" evidence="10">
    <location>
        <begin position="425"/>
        <end position="434"/>
    </location>
</feature>
<feature type="compositionally biased region" description="Basic and acidic residues" evidence="10">
    <location>
        <begin position="291"/>
        <end position="304"/>
    </location>
</feature>
<evidence type="ECO:0000256" key="5">
    <source>
        <dbReference type="ARBA" id="ARBA00022968"/>
    </source>
</evidence>
<sequence length="982" mass="110941">MPLGRSRNNKRSSYTSYTSTITTIVFVVLCVLGVWLLTSNSLAPPQTTKRTAATNVNGNADFSSHSRLNKKDTPVYEDNPGELPDDAIKSDDHHHAENNNAADDSTSSHMNVGTGNSVEKQETTTTTPQETEGGGNDQKENNGEIPQVKESVDESEKQQTDHNENQVSEDSSITQNQQQNHEESVSKTSYSNEENQPKHSTDQDQQESSTEQGQQQPGQGQDNEANKDQENNPAEDQPRDEVSNSEDNHQMEQDTEASQEQKLNESDHSEEEDQSSKRTDQEQGTATGEDEVQKQEESKQKDATAQEGLRGSSTGDPQDPQSVIPNDDREKRIEEQQRQRQEDQQLDETTQQQASSAAKQQEPQDDENSQQQQQQGGQSQSPAEDENFQQQQQQNGKTESQEKQSDSSFPGGDNIPKESKESKKSWATQAAQSENQKERRQSDSEGDGSIYGYSWQLCNVTAGPDYIPCLDNEKALRQLHSTRHFEHRERHCPEEGPTCLVPIPEGYKKPIEWPKSREKIWYHNVPHPKLADVKGHQNWVKVMGEFLTFPGGGTQFIHGALHYIDFLQTAVPNIKWGKHTRVILDVGCGVASFGGYLFERDVLTMSFAPKDEHEAQVQFALERGIPAISAVMGSMRLPFPSRVFDLVHCARCRVPWHAEGGRLLLELNRVLRPGGFFVWSATPVYQKLEEDVQIWKEMTSLTASMCWELVTIQKDTLNSIGAAIYRKPRSNKCYEEREQNSPPMCKSDDDPNAAWYVPLQACMHRIPTDESERGARWPVVWPRRLRTAPGWLNSSQMGIYGKPAPQDFVTDYEHWKRVVSSSYMSQLGISWSGVRNVMDMRAVYGGFAAALKDLQMWVMNVVNVDSPDTLPIIYERGLFGIYHDWCESFSTYPRTYDLLHADHLFSKLKKRCKLAPIMAEVDRIVRPGGKLIVRDESSAIGEVENLLKSLHWEVHLTFSKDQEGILSAQKGNWRPNTYANIS</sequence>
<evidence type="ECO:0000256" key="1">
    <source>
        <dbReference type="ARBA" id="ARBA00008361"/>
    </source>
</evidence>
<comment type="similarity">
    <text evidence="1">Belongs to the methyltransferase superfamily.</text>
</comment>